<comment type="caution">
    <text evidence="1">The sequence shown here is derived from an EMBL/GenBank/DDBJ whole genome shotgun (WGS) entry which is preliminary data.</text>
</comment>
<protein>
    <submittedName>
        <fullName evidence="1">Uncharacterized protein</fullName>
    </submittedName>
</protein>
<accession>W6U1S7</accession>
<dbReference type="Proteomes" id="UP000019149">
    <property type="component" value="Unassembled WGS sequence"/>
</dbReference>
<name>W6U1S7_ECHGR</name>
<dbReference type="GeneID" id="36346380"/>
<dbReference type="RefSeq" id="XP_024345677.1">
    <property type="nucleotide sequence ID" value="XM_024499914.1"/>
</dbReference>
<dbReference type="AlphaFoldDB" id="W6U1S7"/>
<evidence type="ECO:0000313" key="2">
    <source>
        <dbReference type="Proteomes" id="UP000019149"/>
    </source>
</evidence>
<evidence type="ECO:0000313" key="1">
    <source>
        <dbReference type="EMBL" id="EUB54481.1"/>
    </source>
</evidence>
<dbReference type="KEGG" id="egl:EGR_10665"/>
<dbReference type="EMBL" id="APAU02000248">
    <property type="protein sequence ID" value="EUB54481.1"/>
    <property type="molecule type" value="Genomic_DNA"/>
</dbReference>
<sequence length="48" mass="5879">MAHARMQSTLQKKVTWLWRHRCLFIDFSKEKVKFKLNLQYLEPSKLVT</sequence>
<organism evidence="1 2">
    <name type="scientific">Echinococcus granulosus</name>
    <name type="common">Hydatid tapeworm</name>
    <dbReference type="NCBI Taxonomy" id="6210"/>
    <lineage>
        <taxon>Eukaryota</taxon>
        <taxon>Metazoa</taxon>
        <taxon>Spiralia</taxon>
        <taxon>Lophotrochozoa</taxon>
        <taxon>Platyhelminthes</taxon>
        <taxon>Cestoda</taxon>
        <taxon>Eucestoda</taxon>
        <taxon>Cyclophyllidea</taxon>
        <taxon>Taeniidae</taxon>
        <taxon>Echinococcus</taxon>
        <taxon>Echinococcus granulosus group</taxon>
    </lineage>
</organism>
<gene>
    <name evidence="1" type="ORF">EGR_10665</name>
</gene>
<keyword evidence="2" id="KW-1185">Reference proteome</keyword>
<proteinExistence type="predicted"/>
<dbReference type="CTD" id="36346380"/>
<reference evidence="1 2" key="1">
    <citation type="journal article" date="2013" name="Nat. Genet.">
        <title>The genome of the hydatid tapeworm Echinococcus granulosus.</title>
        <authorList>
            <person name="Zheng H."/>
            <person name="Zhang W."/>
            <person name="Zhang L."/>
            <person name="Zhang Z."/>
            <person name="Li J."/>
            <person name="Lu G."/>
            <person name="Zhu Y."/>
            <person name="Wang Y."/>
            <person name="Huang Y."/>
            <person name="Liu J."/>
            <person name="Kang H."/>
            <person name="Chen J."/>
            <person name="Wang L."/>
            <person name="Chen A."/>
            <person name="Yu S."/>
            <person name="Gao Z."/>
            <person name="Jin L."/>
            <person name="Gu W."/>
            <person name="Wang Z."/>
            <person name="Zhao L."/>
            <person name="Shi B."/>
            <person name="Wen H."/>
            <person name="Lin R."/>
            <person name="Jones M.K."/>
            <person name="Brejova B."/>
            <person name="Vinar T."/>
            <person name="Zhao G."/>
            <person name="McManus D.P."/>
            <person name="Chen Z."/>
            <person name="Zhou Y."/>
            <person name="Wang S."/>
        </authorList>
    </citation>
    <scope>NUCLEOTIDE SEQUENCE [LARGE SCALE GENOMIC DNA]</scope>
</reference>